<accession>A0ACA8ZC01</accession>
<gene>
    <name evidence="1" type="ORF">FAVT5_2717</name>
</gene>
<sequence length="67" mass="7648">MQHPGAVWVPLGTSTIPGRVHCLFTVLIIKHFYGHDNPFYCFFTYLFYLHIPFAGNKAAAAHRQATR</sequence>
<reference evidence="1" key="1">
    <citation type="submission" date="2020-04" db="EMBL/GenBank/DDBJ databases">
        <authorList>
            <person name="Hogendoorn C."/>
        </authorList>
    </citation>
    <scope>NUCLEOTIDE SEQUENCE</scope>
    <source>
        <strain evidence="1">FAVT5</strain>
    </source>
</reference>
<evidence type="ECO:0000313" key="1">
    <source>
        <dbReference type="EMBL" id="CAB3394109.1"/>
    </source>
</evidence>
<name>A0ACA8ZC01_9BACL</name>
<dbReference type="Proteomes" id="UP000501793">
    <property type="component" value="Chromosome"/>
</dbReference>
<dbReference type="EMBL" id="LR792684">
    <property type="protein sequence ID" value="CAB3394109.1"/>
    <property type="molecule type" value="Genomic_DNA"/>
</dbReference>
<evidence type="ECO:0000313" key="2">
    <source>
        <dbReference type="Proteomes" id="UP000501793"/>
    </source>
</evidence>
<protein>
    <submittedName>
        <fullName evidence="1">Uncharacterized protein</fullName>
    </submittedName>
</protein>
<proteinExistence type="predicted"/>
<organism evidence="1 2">
    <name type="scientific">Kyrpidia spormannii</name>
    <dbReference type="NCBI Taxonomy" id="2055160"/>
    <lineage>
        <taxon>Bacteria</taxon>
        <taxon>Bacillati</taxon>
        <taxon>Bacillota</taxon>
        <taxon>Bacilli</taxon>
        <taxon>Bacillales</taxon>
        <taxon>Alicyclobacillaceae</taxon>
        <taxon>Kyrpidia</taxon>
    </lineage>
</organism>
<keyword evidence="2" id="KW-1185">Reference proteome</keyword>